<dbReference type="PANTHER" id="PTHR13831">
    <property type="entry name" value="MEMBER OF THE HIR1 FAMILY OF WD-REPEAT PROTEINS"/>
    <property type="match status" value="1"/>
</dbReference>
<keyword evidence="8 11" id="KW-0804">Transcription</keyword>
<dbReference type="InterPro" id="IPR011494">
    <property type="entry name" value="HIRA-like_C"/>
</dbReference>
<feature type="domain" description="Protein HIRA-like C-terminal" evidence="13">
    <location>
        <begin position="716"/>
        <end position="820"/>
    </location>
</feature>
<proteinExistence type="inferred from homology"/>
<keyword evidence="5 11" id="KW-0677">Repeat</keyword>
<dbReference type="Proteomes" id="UP000000267">
    <property type="component" value="Unassembled WGS sequence"/>
</dbReference>
<evidence type="ECO:0000256" key="9">
    <source>
        <dbReference type="ARBA" id="ARBA00023242"/>
    </source>
</evidence>
<protein>
    <recommendedName>
        <fullName evidence="11">Protein HIR</fullName>
    </recommendedName>
</protein>
<dbReference type="GO" id="GO:0000775">
    <property type="term" value="C:chromosome, centromeric region"/>
    <property type="evidence" value="ECO:0007669"/>
    <property type="project" value="EnsemblFungi"/>
</dbReference>
<dbReference type="FunFam" id="2.130.10.10:FF:000290">
    <property type="entry name" value="Protein HIR"/>
    <property type="match status" value="1"/>
</dbReference>
<dbReference type="Pfam" id="PF09453">
    <property type="entry name" value="HIRA_B"/>
    <property type="match status" value="1"/>
</dbReference>
<dbReference type="PROSITE" id="PS50294">
    <property type="entry name" value="WD_REPEATS_REGION"/>
    <property type="match status" value="3"/>
</dbReference>
<dbReference type="SUPFAM" id="SSF50969">
    <property type="entry name" value="YVTN repeat-like/Quinoprotein amine dehydrogenase"/>
    <property type="match status" value="1"/>
</dbReference>
<dbReference type="InterPro" id="IPR055410">
    <property type="entry name" value="Beta-prop_CAF1B_HIR1"/>
</dbReference>
<feature type="repeat" description="WD" evidence="10">
    <location>
        <begin position="130"/>
        <end position="162"/>
    </location>
</feature>
<dbReference type="GO" id="GO:0000417">
    <property type="term" value="C:HIR complex"/>
    <property type="evidence" value="ECO:0007669"/>
    <property type="project" value="EnsemblFungi"/>
</dbReference>
<comment type="subcellular location">
    <subcellularLocation>
        <location evidence="1 11">Nucleus</location>
    </subcellularLocation>
</comment>
<evidence type="ECO:0000256" key="3">
    <source>
        <dbReference type="ARBA" id="ARBA00022491"/>
    </source>
</evidence>
<dbReference type="GO" id="GO:0042802">
    <property type="term" value="F:identical protein binding"/>
    <property type="evidence" value="ECO:0007669"/>
    <property type="project" value="EnsemblFungi"/>
</dbReference>
<dbReference type="InterPro" id="IPR019015">
    <property type="entry name" value="HIRA_B_motif"/>
</dbReference>
<keyword evidence="4 10" id="KW-0853">WD repeat</keyword>
<evidence type="ECO:0000256" key="10">
    <source>
        <dbReference type="PROSITE-ProRule" id="PRU00221"/>
    </source>
</evidence>
<dbReference type="OrthoDB" id="1741719at2759"/>
<dbReference type="PANTHER" id="PTHR13831:SF0">
    <property type="entry name" value="PROTEIN HIRA"/>
    <property type="match status" value="1"/>
</dbReference>
<organism evidence="16">
    <name type="scientific">Vanderwaltozyma polyspora (strain ATCC 22028 / DSM 70294 / BCRC 21397 / CBS 2163 / NBRC 10782 / NRRL Y-8283 / UCD 57-17)</name>
    <name type="common">Kluyveromyces polysporus</name>
    <dbReference type="NCBI Taxonomy" id="436907"/>
    <lineage>
        <taxon>Eukaryota</taxon>
        <taxon>Fungi</taxon>
        <taxon>Dikarya</taxon>
        <taxon>Ascomycota</taxon>
        <taxon>Saccharomycotina</taxon>
        <taxon>Saccharomycetes</taxon>
        <taxon>Saccharomycetales</taxon>
        <taxon>Saccharomycetaceae</taxon>
        <taxon>Vanderwaltozyma</taxon>
    </lineage>
</organism>
<keyword evidence="3 11" id="KW-0678">Repressor</keyword>
<keyword evidence="6 11" id="KW-0156">Chromatin regulator</keyword>
<dbReference type="Pfam" id="PF07569">
    <property type="entry name" value="Hira"/>
    <property type="match status" value="1"/>
</dbReference>
<evidence type="ECO:0000256" key="12">
    <source>
        <dbReference type="SAM" id="MobiDB-lite"/>
    </source>
</evidence>
<dbReference type="PROSITE" id="PS50082">
    <property type="entry name" value="WD_REPEATS_2"/>
    <property type="match status" value="4"/>
</dbReference>
<dbReference type="SMART" id="SM00320">
    <property type="entry name" value="WD40"/>
    <property type="match status" value="6"/>
</dbReference>
<evidence type="ECO:0000256" key="8">
    <source>
        <dbReference type="ARBA" id="ARBA00023163"/>
    </source>
</evidence>
<evidence type="ECO:0000259" key="13">
    <source>
        <dbReference type="Pfam" id="PF07569"/>
    </source>
</evidence>
<dbReference type="SUPFAM" id="SSF50978">
    <property type="entry name" value="WD40 repeat-like"/>
    <property type="match status" value="1"/>
</dbReference>
<feature type="repeat" description="WD" evidence="10">
    <location>
        <begin position="172"/>
        <end position="203"/>
    </location>
</feature>
<evidence type="ECO:0000256" key="11">
    <source>
        <dbReference type="RuleBase" id="RU364014"/>
    </source>
</evidence>
<feature type="region of interest" description="Disordered" evidence="12">
    <location>
        <begin position="437"/>
        <end position="460"/>
    </location>
</feature>
<evidence type="ECO:0000256" key="7">
    <source>
        <dbReference type="ARBA" id="ARBA00023015"/>
    </source>
</evidence>
<dbReference type="Pfam" id="PF24105">
    <property type="entry name" value="Beta-prop_CAF1B_HIR1"/>
    <property type="match status" value="1"/>
</dbReference>
<dbReference type="STRING" id="436907.A7TH15"/>
<dbReference type="GO" id="GO:0016480">
    <property type="term" value="P:negative regulation of transcription by RNA polymerase III"/>
    <property type="evidence" value="ECO:0007669"/>
    <property type="project" value="EnsemblFungi"/>
</dbReference>
<keyword evidence="9 11" id="KW-0539">Nucleus</keyword>
<dbReference type="RefSeq" id="XP_001646325.1">
    <property type="nucleotide sequence ID" value="XM_001646275.1"/>
</dbReference>
<dbReference type="Gene3D" id="2.130.10.10">
    <property type="entry name" value="YVTN repeat-like/Quinoprotein amine dehydrogenase"/>
    <property type="match status" value="2"/>
</dbReference>
<dbReference type="InParanoid" id="A7TH15"/>
<feature type="domain" description="CAF1B/HIR1 beta-propeller" evidence="14">
    <location>
        <begin position="15"/>
        <end position="381"/>
    </location>
</feature>
<dbReference type="GO" id="GO:1905268">
    <property type="term" value="P:negative regulation of chromatin organization"/>
    <property type="evidence" value="ECO:0007669"/>
    <property type="project" value="EnsemblFungi"/>
</dbReference>
<evidence type="ECO:0000259" key="14">
    <source>
        <dbReference type="Pfam" id="PF24105"/>
    </source>
</evidence>
<reference evidence="15 16" key="1">
    <citation type="journal article" date="2007" name="Proc. Natl. Acad. Sci. U.S.A.">
        <title>Independent sorting-out of thousands of duplicated gene pairs in two yeast species descended from a whole-genome duplication.</title>
        <authorList>
            <person name="Scannell D.R."/>
            <person name="Frank A.C."/>
            <person name="Conant G.C."/>
            <person name="Byrne K.P."/>
            <person name="Woolfit M."/>
            <person name="Wolfe K.H."/>
        </authorList>
    </citation>
    <scope>NUCLEOTIDE SEQUENCE [LARGE SCALE GENOMIC DNA]</scope>
    <source>
        <strain evidence="16">ATCC 22028 / DSM 70294 / BCRC 21397 / CBS 2163 / NBRC 10782 / NRRL Y-8283 / UCD 57-17</strain>
    </source>
</reference>
<dbReference type="GO" id="GO:0031491">
    <property type="term" value="F:nucleosome binding"/>
    <property type="evidence" value="ECO:0007669"/>
    <property type="project" value="EnsemblFungi"/>
</dbReference>
<dbReference type="GO" id="GO:0003677">
    <property type="term" value="F:DNA binding"/>
    <property type="evidence" value="ECO:0007669"/>
    <property type="project" value="EnsemblFungi"/>
</dbReference>
<evidence type="ECO:0000256" key="4">
    <source>
        <dbReference type="ARBA" id="ARBA00022574"/>
    </source>
</evidence>
<dbReference type="GeneID" id="5546754"/>
<dbReference type="InterPro" id="IPR015943">
    <property type="entry name" value="WD40/YVTN_repeat-like_dom_sf"/>
</dbReference>
<dbReference type="InterPro" id="IPR031120">
    <property type="entry name" value="HIR1-like"/>
</dbReference>
<dbReference type="InterPro" id="IPR036322">
    <property type="entry name" value="WD40_repeat_dom_sf"/>
</dbReference>
<evidence type="ECO:0000256" key="1">
    <source>
        <dbReference type="ARBA" id="ARBA00004123"/>
    </source>
</evidence>
<evidence type="ECO:0000256" key="5">
    <source>
        <dbReference type="ARBA" id="ARBA00022737"/>
    </source>
</evidence>
<dbReference type="InterPro" id="IPR001680">
    <property type="entry name" value="WD40_rpt"/>
</dbReference>
<evidence type="ECO:0000256" key="2">
    <source>
        <dbReference type="ARBA" id="ARBA00007306"/>
    </source>
</evidence>
<dbReference type="AlphaFoldDB" id="A7TH15"/>
<dbReference type="KEGG" id="vpo:Kpol_1032p61"/>
<dbReference type="EMBL" id="DS480389">
    <property type="protein sequence ID" value="EDO18467.1"/>
    <property type="molecule type" value="Genomic_DNA"/>
</dbReference>
<dbReference type="eggNOG" id="KOG0973">
    <property type="taxonomic scope" value="Eukaryota"/>
</dbReference>
<keyword evidence="16" id="KW-1185">Reference proteome</keyword>
<sequence>MKVVKFPWLSHREEHRKYEVYSADVSPDGKRLATGGLDGKIRIWSISSILEASVSKDPNNLSNDLKLPLASMSRHTGSVTCVKFSPDGKYLASGSDDRILLIWALEEENRIEPVFGFEHDKEHWTVRKRLVAHDNDIQDICWAPDSSILVTVGLDRSIIVWNGVTFEKIKRFDVHQSHVKGVVFDPANKYFATASDDRTLKIFRYHKTGDSMFTVEHIVRKPFKESPLTTYFRRLSWSPDGQHIAAPNATNGPVSSVVIINRGTWDTNISLIGHDAPTEVVKFNPRLFEIPTENKSKRESDGSETSLPKSSHNSIESIVASAGQDKTLALWCTNRIRPLFVAYDIANKSITDLVWTPNGRVLFATSLDSSITAFIFDKNELGKTVSLERNMEELHRYGVDKDSLDFPESVKQLYLEDSVKKINIRQPEKIDSKLLESRITMESSPKVHPPTSKEQNEKKSERVNILVPKRARDEQLNKTVVKNGKKRVAPTLISSGYSPNKAQQSINGLNSSNDESNILKLSSVQKPATLFNLSKKFSSSSFPIPRLGVHSLIMGTRERTRIKTDANPEDSGDANSINISYNGENSIGGNDSDKEEEVMLTLNSKLTPDKVWSDEPSLRYLENSSILPDTDSVLLQCGDLEDFHVLEIRNGVERSIQFDKDALFDNPTRVIGYNRGKRSLEFFIPEVIISVIGSAKYKCWCMATSDGSLYIVSTNGQFKLPKISIGHKIIKMVIFDTTLVVLTERGLFFGWDLLKLKCVIKNISILPILYREDFESNRIRINKKIRNFVLVPETKSLIIEMINPDSTYEWKTDLGCWTEVVN</sequence>
<gene>
    <name evidence="15" type="ORF">Kpol_1032p61</name>
</gene>
<name>A7TH15_VANPO</name>
<dbReference type="GO" id="GO:0005634">
    <property type="term" value="C:nucleus"/>
    <property type="evidence" value="ECO:0007669"/>
    <property type="project" value="UniProtKB-SubCell"/>
</dbReference>
<evidence type="ECO:0000313" key="15">
    <source>
        <dbReference type="EMBL" id="EDO18467.1"/>
    </source>
</evidence>
<dbReference type="GO" id="GO:0000122">
    <property type="term" value="P:negative regulation of transcription by RNA polymerase II"/>
    <property type="evidence" value="ECO:0007669"/>
    <property type="project" value="EnsemblFungi"/>
</dbReference>
<evidence type="ECO:0000313" key="16">
    <source>
        <dbReference type="Proteomes" id="UP000000267"/>
    </source>
</evidence>
<comment type="function">
    <text evidence="11">Required for replication-independent chromatin assembly and for the periodic repression of histone gene transcription during the cell cycle.</text>
</comment>
<dbReference type="HOGENOM" id="CLU_004372_3_0_1"/>
<dbReference type="FunFam" id="2.130.10.10:FF:001073">
    <property type="entry name" value="Protein HIR"/>
    <property type="match status" value="1"/>
</dbReference>
<dbReference type="GO" id="GO:0006368">
    <property type="term" value="P:transcription elongation by RNA polymerase II"/>
    <property type="evidence" value="ECO:0007669"/>
    <property type="project" value="EnsemblFungi"/>
</dbReference>
<dbReference type="GO" id="GO:0006334">
    <property type="term" value="P:nucleosome assembly"/>
    <property type="evidence" value="ECO:0007669"/>
    <property type="project" value="EnsemblFungi"/>
</dbReference>
<keyword evidence="7 11" id="KW-0805">Transcription regulation</keyword>
<feature type="region of interest" description="Disordered" evidence="12">
    <location>
        <begin position="564"/>
        <end position="592"/>
    </location>
</feature>
<feature type="repeat" description="WD" evidence="10">
    <location>
        <begin position="13"/>
        <end position="48"/>
    </location>
</feature>
<dbReference type="OMA" id="KRFDVHQ"/>
<dbReference type="FunCoup" id="A7TH15">
    <property type="interactions" value="213"/>
</dbReference>
<feature type="compositionally biased region" description="Polar residues" evidence="12">
    <location>
        <begin position="573"/>
        <end position="589"/>
    </location>
</feature>
<evidence type="ECO:0000256" key="6">
    <source>
        <dbReference type="ARBA" id="ARBA00022853"/>
    </source>
</evidence>
<comment type="similarity">
    <text evidence="2 11">Belongs to the WD repeat HIR1 family.</text>
</comment>
<accession>A7TH15</accession>
<dbReference type="PhylomeDB" id="A7TH15"/>
<feature type="repeat" description="WD" evidence="10">
    <location>
        <begin position="72"/>
        <end position="113"/>
    </location>
</feature>
<dbReference type="InterPro" id="IPR011044">
    <property type="entry name" value="Quino_amine_DH_bsu"/>
</dbReference>
<dbReference type="GO" id="GO:0000785">
    <property type="term" value="C:chromatin"/>
    <property type="evidence" value="ECO:0007669"/>
    <property type="project" value="TreeGrafter"/>
</dbReference>
<dbReference type="GO" id="GO:0003714">
    <property type="term" value="F:transcription corepressor activity"/>
    <property type="evidence" value="ECO:0007669"/>
    <property type="project" value="EnsemblFungi"/>
</dbReference>